<evidence type="ECO:0000256" key="1">
    <source>
        <dbReference type="SAM" id="MobiDB-lite"/>
    </source>
</evidence>
<sequence>MPPKRSNTAEGLTARSMPYDLRHTSIPRVEPPPAAGQNLSRQPSRQPSLPPPKRVRFSAREAPNPSDADAAEDEEELLAQRLFTTKERYNQFVSARKIAEARKILPDTTRRTFDITDFTEQLME</sequence>
<dbReference type="AlphaFoldDB" id="A0A4S3J7D8"/>
<dbReference type="VEuPathDB" id="FungiDB:EYZ11_009644"/>
<comment type="caution">
    <text evidence="2">The sequence shown here is derived from an EMBL/GenBank/DDBJ whole genome shotgun (WGS) entry which is preliminary data.</text>
</comment>
<keyword evidence="3" id="KW-1185">Reference proteome</keyword>
<protein>
    <submittedName>
        <fullName evidence="2">Uncharacterized protein</fullName>
    </submittedName>
</protein>
<evidence type="ECO:0000313" key="2">
    <source>
        <dbReference type="EMBL" id="THC90889.1"/>
    </source>
</evidence>
<feature type="region of interest" description="Disordered" evidence="1">
    <location>
        <begin position="1"/>
        <end position="74"/>
    </location>
</feature>
<evidence type="ECO:0000313" key="3">
    <source>
        <dbReference type="Proteomes" id="UP000308092"/>
    </source>
</evidence>
<dbReference type="EMBL" id="SOSA01000469">
    <property type="protein sequence ID" value="THC90889.1"/>
    <property type="molecule type" value="Genomic_DNA"/>
</dbReference>
<dbReference type="Proteomes" id="UP000308092">
    <property type="component" value="Unassembled WGS sequence"/>
</dbReference>
<reference evidence="2 3" key="1">
    <citation type="submission" date="2019-03" db="EMBL/GenBank/DDBJ databases">
        <title>The genome sequence of a newly discovered highly antifungal drug resistant Aspergillus species, Aspergillus tanneri NIH 1004.</title>
        <authorList>
            <person name="Mounaud S."/>
            <person name="Singh I."/>
            <person name="Joardar V."/>
            <person name="Pakala S."/>
            <person name="Pakala S."/>
            <person name="Venepally P."/>
            <person name="Hoover J."/>
            <person name="Nierman W."/>
            <person name="Chung J."/>
            <person name="Losada L."/>
        </authorList>
    </citation>
    <scope>NUCLEOTIDE SEQUENCE [LARGE SCALE GENOMIC DNA]</scope>
    <source>
        <strain evidence="2 3">NIH1004</strain>
    </source>
</reference>
<accession>A0A4S3J7D8</accession>
<proteinExistence type="predicted"/>
<organism evidence="2 3">
    <name type="scientific">Aspergillus tanneri</name>
    <dbReference type="NCBI Taxonomy" id="1220188"/>
    <lineage>
        <taxon>Eukaryota</taxon>
        <taxon>Fungi</taxon>
        <taxon>Dikarya</taxon>
        <taxon>Ascomycota</taxon>
        <taxon>Pezizomycotina</taxon>
        <taxon>Eurotiomycetes</taxon>
        <taxon>Eurotiomycetidae</taxon>
        <taxon>Eurotiales</taxon>
        <taxon>Aspergillaceae</taxon>
        <taxon>Aspergillus</taxon>
        <taxon>Aspergillus subgen. Circumdati</taxon>
    </lineage>
</organism>
<name>A0A4S3J7D8_9EURO</name>
<gene>
    <name evidence="2" type="ORF">EYZ11_009644</name>
</gene>
<feature type="compositionally biased region" description="Polar residues" evidence="1">
    <location>
        <begin position="1"/>
        <end position="10"/>
    </location>
</feature>